<dbReference type="EMBL" id="JARPOI010000010">
    <property type="protein sequence ID" value="KAJ9169739.1"/>
    <property type="molecule type" value="Genomic_DNA"/>
</dbReference>
<feature type="compositionally biased region" description="Basic and acidic residues" evidence="1">
    <location>
        <begin position="94"/>
        <end position="104"/>
    </location>
</feature>
<name>A0ABQ9LP33_HEVBR</name>
<dbReference type="InterPro" id="IPR037495">
    <property type="entry name" value="CLE41/42/44"/>
</dbReference>
<sequence>MAKPNSKSPIAETNTKSHHFFLLFALVIFIFLLLISPANKPINPSKVTMASSISIKRLLLEPSESTSSTTTMTNMHPKKSQNSHASSSSTSKSKGSEFEAEAHEVPSGPNPISNR</sequence>
<evidence type="ECO:0000256" key="2">
    <source>
        <dbReference type="SAM" id="Phobius"/>
    </source>
</evidence>
<accession>A0ABQ9LP33</accession>
<feature type="compositionally biased region" description="Low complexity" evidence="1">
    <location>
        <begin position="82"/>
        <end position="93"/>
    </location>
</feature>
<feature type="compositionally biased region" description="Low complexity" evidence="1">
    <location>
        <begin position="63"/>
        <end position="73"/>
    </location>
</feature>
<feature type="transmembrane region" description="Helical" evidence="2">
    <location>
        <begin position="20"/>
        <end position="38"/>
    </location>
</feature>
<dbReference type="PANTHER" id="PTHR35301:SF1">
    <property type="entry name" value="CLAVATA3_ESR (CLE)-RELATED PROTEIN 41-RELATED"/>
    <property type="match status" value="1"/>
</dbReference>
<reference evidence="3 4" key="1">
    <citation type="journal article" date="2023" name="Plant Biotechnol. J.">
        <title>Chromosome-level wild Hevea brasiliensis genome provides new tools for genomic-assisted breeding and valuable loci to elevate rubber yield.</title>
        <authorList>
            <person name="Cheng H."/>
            <person name="Song X."/>
            <person name="Hu Y."/>
            <person name="Wu T."/>
            <person name="Yang Q."/>
            <person name="An Z."/>
            <person name="Feng S."/>
            <person name="Deng Z."/>
            <person name="Wu W."/>
            <person name="Zeng X."/>
            <person name="Tu M."/>
            <person name="Wang X."/>
            <person name="Huang H."/>
        </authorList>
    </citation>
    <scope>NUCLEOTIDE SEQUENCE [LARGE SCALE GENOMIC DNA]</scope>
    <source>
        <strain evidence="3">MT/VB/25A 57/8</strain>
    </source>
</reference>
<keyword evidence="4" id="KW-1185">Reference proteome</keyword>
<organism evidence="3 4">
    <name type="scientific">Hevea brasiliensis</name>
    <name type="common">Para rubber tree</name>
    <name type="synonym">Siphonia brasiliensis</name>
    <dbReference type="NCBI Taxonomy" id="3981"/>
    <lineage>
        <taxon>Eukaryota</taxon>
        <taxon>Viridiplantae</taxon>
        <taxon>Streptophyta</taxon>
        <taxon>Embryophyta</taxon>
        <taxon>Tracheophyta</taxon>
        <taxon>Spermatophyta</taxon>
        <taxon>Magnoliopsida</taxon>
        <taxon>eudicotyledons</taxon>
        <taxon>Gunneridae</taxon>
        <taxon>Pentapetalae</taxon>
        <taxon>rosids</taxon>
        <taxon>fabids</taxon>
        <taxon>Malpighiales</taxon>
        <taxon>Euphorbiaceae</taxon>
        <taxon>Crotonoideae</taxon>
        <taxon>Micrandreae</taxon>
        <taxon>Hevea</taxon>
    </lineage>
</organism>
<keyword evidence="2" id="KW-0812">Transmembrane</keyword>
<dbReference type="Proteomes" id="UP001174677">
    <property type="component" value="Chromosome 10"/>
</dbReference>
<dbReference type="PANTHER" id="PTHR35301">
    <property type="entry name" value="CLAVATA3/ESR (CLE)-RELATED PROTEIN 41-RELATED"/>
    <property type="match status" value="1"/>
</dbReference>
<feature type="region of interest" description="Disordered" evidence="1">
    <location>
        <begin position="62"/>
        <end position="115"/>
    </location>
</feature>
<evidence type="ECO:0000256" key="1">
    <source>
        <dbReference type="SAM" id="MobiDB-lite"/>
    </source>
</evidence>
<keyword evidence="2" id="KW-1133">Transmembrane helix</keyword>
<keyword evidence="2" id="KW-0472">Membrane</keyword>
<evidence type="ECO:0000313" key="3">
    <source>
        <dbReference type="EMBL" id="KAJ9169739.1"/>
    </source>
</evidence>
<evidence type="ECO:0000313" key="4">
    <source>
        <dbReference type="Proteomes" id="UP001174677"/>
    </source>
</evidence>
<proteinExistence type="predicted"/>
<protein>
    <submittedName>
        <fullName evidence="3">Uncharacterized protein</fullName>
    </submittedName>
</protein>
<gene>
    <name evidence="3" type="ORF">P3X46_017896</name>
</gene>
<comment type="caution">
    <text evidence="3">The sequence shown here is derived from an EMBL/GenBank/DDBJ whole genome shotgun (WGS) entry which is preliminary data.</text>
</comment>